<proteinExistence type="inferred from homology"/>
<reference evidence="4 5" key="1">
    <citation type="submission" date="2015-08" db="EMBL/GenBank/DDBJ databases">
        <title>The genome of the Asian arowana (Scleropages formosus).</title>
        <authorList>
            <person name="Tan M.H."/>
            <person name="Gan H.M."/>
            <person name="Croft L.J."/>
            <person name="Austin C.M."/>
        </authorList>
    </citation>
    <scope>NUCLEOTIDE SEQUENCE [LARGE SCALE GENOMIC DNA]</scope>
    <source>
        <strain evidence="4">Aro1</strain>
    </source>
</reference>
<dbReference type="InterPro" id="IPR001039">
    <property type="entry name" value="MHC_I_a_a1/a2"/>
</dbReference>
<dbReference type="STRING" id="113540.ENSSFOP00015017045"/>
<evidence type="ECO:0000313" key="5">
    <source>
        <dbReference type="Proteomes" id="UP000034805"/>
    </source>
</evidence>
<gene>
    <name evidence="4" type="ORF">Z043_125984</name>
</gene>
<dbReference type="PRINTS" id="PR01638">
    <property type="entry name" value="MHCCLASSI"/>
</dbReference>
<dbReference type="Gene3D" id="3.30.500.10">
    <property type="entry name" value="MHC class I-like antigen recognition-like"/>
    <property type="match status" value="1"/>
</dbReference>
<comment type="caution">
    <text evidence="4">The sequence shown here is derived from an EMBL/GenBank/DDBJ whole genome shotgun (WGS) entry which is preliminary data.</text>
</comment>
<dbReference type="EMBL" id="JARO02021578">
    <property type="protein sequence ID" value="KPP56401.1"/>
    <property type="molecule type" value="Genomic_DNA"/>
</dbReference>
<dbReference type="AlphaFoldDB" id="A0A0N8JUV6"/>
<evidence type="ECO:0000313" key="4">
    <source>
        <dbReference type="EMBL" id="KPP56401.1"/>
    </source>
</evidence>
<name>A0A0N8JUV6_SCLFO</name>
<protein>
    <recommendedName>
        <fullName evidence="3">MHC class I-like antigen recognition-like domain-containing protein</fullName>
    </recommendedName>
</protein>
<dbReference type="InterPro" id="IPR050208">
    <property type="entry name" value="MHC_class-I_related"/>
</dbReference>
<dbReference type="Proteomes" id="UP000034805">
    <property type="component" value="Unassembled WGS sequence"/>
</dbReference>
<dbReference type="InterPro" id="IPR011162">
    <property type="entry name" value="MHC_I/II-like_Ag-recog"/>
</dbReference>
<dbReference type="Pfam" id="PF00129">
    <property type="entry name" value="MHC_I"/>
    <property type="match status" value="1"/>
</dbReference>
<evidence type="ECO:0000256" key="2">
    <source>
        <dbReference type="RuleBase" id="RU004439"/>
    </source>
</evidence>
<accession>A0A0N8JUV6</accession>
<dbReference type="InterPro" id="IPR037055">
    <property type="entry name" value="MHC_I-like_Ag-recog_sf"/>
</dbReference>
<dbReference type="GO" id="GO:0005615">
    <property type="term" value="C:extracellular space"/>
    <property type="evidence" value="ECO:0007669"/>
    <property type="project" value="TreeGrafter"/>
</dbReference>
<dbReference type="SUPFAM" id="SSF54452">
    <property type="entry name" value="MHC antigen-recognition domain"/>
    <property type="match status" value="1"/>
</dbReference>
<comment type="similarity">
    <text evidence="2">Belongs to the MHC class I family.</text>
</comment>
<organism evidence="4 5">
    <name type="scientific">Scleropages formosus</name>
    <name type="common">Asian bonytongue</name>
    <name type="synonym">Osteoglossum formosum</name>
    <dbReference type="NCBI Taxonomy" id="113540"/>
    <lineage>
        <taxon>Eukaryota</taxon>
        <taxon>Metazoa</taxon>
        <taxon>Chordata</taxon>
        <taxon>Craniata</taxon>
        <taxon>Vertebrata</taxon>
        <taxon>Euteleostomi</taxon>
        <taxon>Actinopterygii</taxon>
        <taxon>Neopterygii</taxon>
        <taxon>Teleostei</taxon>
        <taxon>Osteoglossocephala</taxon>
        <taxon>Osteoglossomorpha</taxon>
        <taxon>Osteoglossiformes</taxon>
        <taxon>Osteoglossidae</taxon>
        <taxon>Scleropages</taxon>
    </lineage>
</organism>
<dbReference type="InterPro" id="IPR011161">
    <property type="entry name" value="MHC_I-like_Ag-recog"/>
</dbReference>
<evidence type="ECO:0000256" key="1">
    <source>
        <dbReference type="ARBA" id="ARBA00023180"/>
    </source>
</evidence>
<keyword evidence="1" id="KW-0325">Glycoprotein</keyword>
<feature type="non-terminal residue" evidence="4">
    <location>
        <position position="1"/>
    </location>
</feature>
<evidence type="ECO:0000259" key="3">
    <source>
        <dbReference type="Pfam" id="PF00129"/>
    </source>
</evidence>
<dbReference type="PANTHER" id="PTHR16675:SF237">
    <property type="entry name" value="MHC CLASS I ANTIGEN TRANSCRIPT VARIANT 1-RELATED"/>
    <property type="match status" value="1"/>
</dbReference>
<dbReference type="GO" id="GO:0009897">
    <property type="term" value="C:external side of plasma membrane"/>
    <property type="evidence" value="ECO:0007669"/>
    <property type="project" value="TreeGrafter"/>
</dbReference>
<sequence>IHIVQQMYGCEWDDDTGTTRAHRQDGYDGEDFITLDFKTMSYVAPVPQAVPTKDKWNNDKAFIENDRNYFSQICIEWLKKYVDYGKETLQRKGTVQLPRYRGSPA</sequence>
<feature type="domain" description="MHC class I-like antigen recognition-like" evidence="3">
    <location>
        <begin position="2"/>
        <end position="89"/>
    </location>
</feature>
<dbReference type="PANTHER" id="PTHR16675">
    <property type="entry name" value="MHC CLASS I-RELATED"/>
    <property type="match status" value="1"/>
</dbReference>
<dbReference type="GO" id="GO:0006955">
    <property type="term" value="P:immune response"/>
    <property type="evidence" value="ECO:0007669"/>
    <property type="project" value="TreeGrafter"/>
</dbReference>